<name>A0A839Z4D9_9HYPH</name>
<reference evidence="2 3" key="1">
    <citation type="submission" date="2020-08" db="EMBL/GenBank/DDBJ databases">
        <title>Genomic Encyclopedia of Type Strains, Phase IV (KMG-IV): sequencing the most valuable type-strain genomes for metagenomic binning, comparative biology and taxonomic classification.</title>
        <authorList>
            <person name="Goeker M."/>
        </authorList>
    </citation>
    <scope>NUCLEOTIDE SEQUENCE [LARGE SCALE GENOMIC DNA]</scope>
    <source>
        <strain evidence="2 3">DSM 5895</strain>
    </source>
</reference>
<evidence type="ECO:0000256" key="1">
    <source>
        <dbReference type="SAM" id="Phobius"/>
    </source>
</evidence>
<accession>A0A839Z4D9</accession>
<feature type="transmembrane region" description="Helical" evidence="1">
    <location>
        <begin position="12"/>
        <end position="32"/>
    </location>
</feature>
<keyword evidence="1" id="KW-1133">Transmembrane helix</keyword>
<gene>
    <name evidence="2" type="ORF">FHS55_001045</name>
</gene>
<dbReference type="AlphaFoldDB" id="A0A839Z4D9"/>
<keyword evidence="3" id="KW-1185">Reference proteome</keyword>
<evidence type="ECO:0008006" key="4">
    <source>
        <dbReference type="Google" id="ProtNLM"/>
    </source>
</evidence>
<sequence length="153" mass="16270">MSAELLFRIEHMTLLALVIVAAVALIVVLRLLGRRSVAPQASQTLQGDGGYDYPVAGADDHQAVLGRIAGRHVPAEGTDCTAELLPDISRAGELRAIWVTVEGARIGHIAPLEVPHFNAALDGRAARCEAVVVASKVGRLSVKLDTVWPPRLD</sequence>
<protein>
    <recommendedName>
        <fullName evidence="4">HIRAN domain-containing protein</fullName>
    </recommendedName>
</protein>
<comment type="caution">
    <text evidence="2">The sequence shown here is derived from an EMBL/GenBank/DDBJ whole genome shotgun (WGS) entry which is preliminary data.</text>
</comment>
<dbReference type="RefSeq" id="WP_183188547.1">
    <property type="nucleotide sequence ID" value="NZ_JACICD010000001.1"/>
</dbReference>
<evidence type="ECO:0000313" key="2">
    <source>
        <dbReference type="EMBL" id="MBB3770459.1"/>
    </source>
</evidence>
<keyword evidence="1" id="KW-0812">Transmembrane</keyword>
<organism evidence="2 3">
    <name type="scientific">Ancylobacter tetraedralis</name>
    <dbReference type="NCBI Taxonomy" id="217068"/>
    <lineage>
        <taxon>Bacteria</taxon>
        <taxon>Pseudomonadati</taxon>
        <taxon>Pseudomonadota</taxon>
        <taxon>Alphaproteobacteria</taxon>
        <taxon>Hyphomicrobiales</taxon>
        <taxon>Xanthobacteraceae</taxon>
        <taxon>Ancylobacter</taxon>
    </lineage>
</organism>
<proteinExistence type="predicted"/>
<dbReference type="Proteomes" id="UP000533469">
    <property type="component" value="Unassembled WGS sequence"/>
</dbReference>
<evidence type="ECO:0000313" key="3">
    <source>
        <dbReference type="Proteomes" id="UP000533469"/>
    </source>
</evidence>
<dbReference type="EMBL" id="JACICD010000001">
    <property type="protein sequence ID" value="MBB3770459.1"/>
    <property type="molecule type" value="Genomic_DNA"/>
</dbReference>
<keyword evidence="1" id="KW-0472">Membrane</keyword>